<evidence type="ECO:0000256" key="1">
    <source>
        <dbReference type="ARBA" id="ARBA00001933"/>
    </source>
</evidence>
<proteinExistence type="predicted"/>
<protein>
    <submittedName>
        <fullName evidence="5">Threonine dehydratase</fullName>
        <ecNumber evidence="5">4.3.1.19</ecNumber>
    </submittedName>
</protein>
<dbReference type="EC" id="4.3.1.19" evidence="5"/>
<dbReference type="Gene3D" id="3.40.50.1100">
    <property type="match status" value="2"/>
</dbReference>
<comment type="cofactor">
    <cofactor evidence="1">
        <name>pyridoxal 5'-phosphate</name>
        <dbReference type="ChEBI" id="CHEBI:597326"/>
    </cofactor>
</comment>
<evidence type="ECO:0000256" key="2">
    <source>
        <dbReference type="ARBA" id="ARBA00022898"/>
    </source>
</evidence>
<dbReference type="PANTHER" id="PTHR48078">
    <property type="entry name" value="THREONINE DEHYDRATASE, MITOCHONDRIAL-RELATED"/>
    <property type="match status" value="1"/>
</dbReference>
<dbReference type="InterPro" id="IPR050147">
    <property type="entry name" value="Ser/Thr_Dehydratase"/>
</dbReference>
<name>A0A927MAT3_9ACTN</name>
<feature type="domain" description="Tryptophan synthase beta chain-like PALP" evidence="4">
    <location>
        <begin position="18"/>
        <end position="304"/>
    </location>
</feature>
<evidence type="ECO:0000256" key="3">
    <source>
        <dbReference type="ARBA" id="ARBA00023239"/>
    </source>
</evidence>
<dbReference type="AlphaFoldDB" id="A0A927MAT3"/>
<gene>
    <name evidence="5" type="ORF">H4W31_005925</name>
</gene>
<dbReference type="CDD" id="cd01562">
    <property type="entry name" value="Thr-dehyd"/>
    <property type="match status" value="1"/>
</dbReference>
<dbReference type="InterPro" id="IPR036052">
    <property type="entry name" value="TrpB-like_PALP_sf"/>
</dbReference>
<dbReference type="GO" id="GO:0009097">
    <property type="term" value="P:isoleucine biosynthetic process"/>
    <property type="evidence" value="ECO:0007669"/>
    <property type="project" value="TreeGrafter"/>
</dbReference>
<organism evidence="5 6">
    <name type="scientific">Plantactinospora soyae</name>
    <dbReference type="NCBI Taxonomy" id="1544732"/>
    <lineage>
        <taxon>Bacteria</taxon>
        <taxon>Bacillati</taxon>
        <taxon>Actinomycetota</taxon>
        <taxon>Actinomycetes</taxon>
        <taxon>Micromonosporales</taxon>
        <taxon>Micromonosporaceae</taxon>
        <taxon>Plantactinospora</taxon>
    </lineage>
</organism>
<dbReference type="InterPro" id="IPR001926">
    <property type="entry name" value="TrpB-like_PALP"/>
</dbReference>
<accession>A0A927MAT3</accession>
<reference evidence="5" key="1">
    <citation type="submission" date="2020-10" db="EMBL/GenBank/DDBJ databases">
        <title>Sequencing the genomes of 1000 actinobacteria strains.</title>
        <authorList>
            <person name="Klenk H.-P."/>
        </authorList>
    </citation>
    <scope>NUCLEOTIDE SEQUENCE</scope>
    <source>
        <strain evidence="5">DSM 46832</strain>
    </source>
</reference>
<comment type="caution">
    <text evidence="5">The sequence shown here is derived from an EMBL/GenBank/DDBJ whole genome shotgun (WGS) entry which is preliminary data.</text>
</comment>
<sequence length="331" mass="33939">MVELIPAARITEAAARIAPHVLHTPTVASPGLAEVLDVPVALKLEILQHSGSFKPRGIANKLLSLSPEDFAAGLVTVSGGNHGMALAAMASRMGARATIVMPEAAPARSIARVRATGATLLLTADVSHAFEIAEEHRRQGMTYVDPLGDPAIVAGHGTVGAEFIADRPDLTDVVVSIGTGGLISGVATAIRAANPAVRIWGVETVGAESMSRSLAAGRPVRVDVTSISSTLGAPTVSDLTLAHVRAYVEEVLVVTDAEAVDGVLTLADEAKLWVEPAAGCLVPAARRVIERVGRDAVLGLVLCGGNATVTDVVAWAARTGGLPRPYQPVAG</sequence>
<keyword evidence="3 5" id="KW-0456">Lyase</keyword>
<dbReference type="RefSeq" id="WP_192769608.1">
    <property type="nucleotide sequence ID" value="NZ_JADBEB010000001.1"/>
</dbReference>
<dbReference type="GO" id="GO:0003941">
    <property type="term" value="F:L-serine ammonia-lyase activity"/>
    <property type="evidence" value="ECO:0007669"/>
    <property type="project" value="TreeGrafter"/>
</dbReference>
<dbReference type="EMBL" id="JADBEB010000001">
    <property type="protein sequence ID" value="MBE1490287.1"/>
    <property type="molecule type" value="Genomic_DNA"/>
</dbReference>
<dbReference type="PANTHER" id="PTHR48078:SF6">
    <property type="entry name" value="L-THREONINE DEHYDRATASE CATABOLIC TDCB"/>
    <property type="match status" value="1"/>
</dbReference>
<dbReference type="Proteomes" id="UP000649753">
    <property type="component" value="Unassembled WGS sequence"/>
</dbReference>
<evidence type="ECO:0000313" key="5">
    <source>
        <dbReference type="EMBL" id="MBE1490287.1"/>
    </source>
</evidence>
<evidence type="ECO:0000259" key="4">
    <source>
        <dbReference type="Pfam" id="PF00291"/>
    </source>
</evidence>
<dbReference type="GO" id="GO:0006565">
    <property type="term" value="P:L-serine catabolic process"/>
    <property type="evidence" value="ECO:0007669"/>
    <property type="project" value="TreeGrafter"/>
</dbReference>
<evidence type="ECO:0000313" key="6">
    <source>
        <dbReference type="Proteomes" id="UP000649753"/>
    </source>
</evidence>
<keyword evidence="6" id="KW-1185">Reference proteome</keyword>
<dbReference type="GO" id="GO:0006567">
    <property type="term" value="P:L-threonine catabolic process"/>
    <property type="evidence" value="ECO:0007669"/>
    <property type="project" value="TreeGrafter"/>
</dbReference>
<keyword evidence="2" id="KW-0663">Pyridoxal phosphate</keyword>
<dbReference type="GO" id="GO:0004794">
    <property type="term" value="F:threonine deaminase activity"/>
    <property type="evidence" value="ECO:0007669"/>
    <property type="project" value="UniProtKB-EC"/>
</dbReference>
<dbReference type="SUPFAM" id="SSF53686">
    <property type="entry name" value="Tryptophan synthase beta subunit-like PLP-dependent enzymes"/>
    <property type="match status" value="1"/>
</dbReference>
<dbReference type="Pfam" id="PF00291">
    <property type="entry name" value="PALP"/>
    <property type="match status" value="1"/>
</dbReference>